<organism evidence="1 2">
    <name type="scientific">Pseudoalteromonas luteoviolacea NCIMB 1942</name>
    <dbReference type="NCBI Taxonomy" id="1365253"/>
    <lineage>
        <taxon>Bacteria</taxon>
        <taxon>Pseudomonadati</taxon>
        <taxon>Pseudomonadota</taxon>
        <taxon>Gammaproteobacteria</taxon>
        <taxon>Alteromonadales</taxon>
        <taxon>Pseudoalteromonadaceae</taxon>
        <taxon>Pseudoalteromonas</taxon>
    </lineage>
</organism>
<dbReference type="Proteomes" id="UP000076587">
    <property type="component" value="Unassembled WGS sequence"/>
</dbReference>
<sequence>MKLTGAAATFTNTWFLVSIRVGIDFLGAWLIDFASEHPELKLNISLSNDKKNLIKEDIDLAFRVGPRLDSSAINSIAFMGYTLF</sequence>
<evidence type="ECO:0000313" key="2">
    <source>
        <dbReference type="Proteomes" id="UP000076587"/>
    </source>
</evidence>
<dbReference type="OrthoDB" id="9786526at2"/>
<reference evidence="1 2" key="1">
    <citation type="submission" date="2013-07" db="EMBL/GenBank/DDBJ databases">
        <title>Comparative Genomic and Metabolomic Analysis of Twelve Strains of Pseudoalteromonas luteoviolacea.</title>
        <authorList>
            <person name="Vynne N.G."/>
            <person name="Mansson M."/>
            <person name="Gram L."/>
        </authorList>
    </citation>
    <scope>NUCLEOTIDE SEQUENCE [LARGE SCALE GENOMIC DNA]</scope>
    <source>
        <strain evidence="1 2">NCIMB 1942</strain>
    </source>
</reference>
<dbReference type="EMBL" id="AUXT01000200">
    <property type="protein sequence ID" value="KZN43969.1"/>
    <property type="molecule type" value="Genomic_DNA"/>
</dbReference>
<gene>
    <name evidence="1" type="ORF">N482_18220</name>
</gene>
<dbReference type="SUPFAM" id="SSF53850">
    <property type="entry name" value="Periplasmic binding protein-like II"/>
    <property type="match status" value="1"/>
</dbReference>
<comment type="caution">
    <text evidence="1">The sequence shown here is derived from an EMBL/GenBank/DDBJ whole genome shotgun (WGS) entry which is preliminary data.</text>
</comment>
<dbReference type="Gene3D" id="3.40.190.290">
    <property type="match status" value="1"/>
</dbReference>
<evidence type="ECO:0000313" key="1">
    <source>
        <dbReference type="EMBL" id="KZN43969.1"/>
    </source>
</evidence>
<dbReference type="AlphaFoldDB" id="A0A166Z5Y4"/>
<name>A0A166Z5Y4_9GAMM</name>
<protein>
    <recommendedName>
        <fullName evidence="3">LysR substrate-binding domain-containing protein</fullName>
    </recommendedName>
</protein>
<proteinExistence type="predicted"/>
<evidence type="ECO:0008006" key="3">
    <source>
        <dbReference type="Google" id="ProtNLM"/>
    </source>
</evidence>
<accession>A0A166Z5Y4</accession>